<comment type="caution">
    <text evidence="2">The sequence shown here is derived from an EMBL/GenBank/DDBJ whole genome shotgun (WGS) entry which is preliminary data.</text>
</comment>
<sequence>MSGPQEIEVKYRVFDLDDLERELAARGVILSEPVHQDDQAFAQGGWSYGQSKVGVPFARLRTQAGRHLFTVKRPVANEMACIEHESEVTDREEMRRAVELMGFYPTVRIVKTRRTARLGELLLCLDEVEHAGSFLEIEKVLGQGEDGELVQAELDEFARSLGARLERTTETYDSIVRAALLQ</sequence>
<dbReference type="CDD" id="cd07890">
    <property type="entry name" value="CYTH-like_AC_IV-like"/>
    <property type="match status" value="1"/>
</dbReference>
<accession>A0A365H380</accession>
<dbReference type="InterPro" id="IPR033469">
    <property type="entry name" value="CYTH-like_dom_sf"/>
</dbReference>
<dbReference type="Proteomes" id="UP000251891">
    <property type="component" value="Unassembled WGS sequence"/>
</dbReference>
<gene>
    <name evidence="2" type="primary">cyaB</name>
    <name evidence="2" type="ORF">DPM19_20695</name>
</gene>
<proteinExistence type="predicted"/>
<dbReference type="InterPro" id="IPR008173">
    <property type="entry name" value="Adenylyl_cyclase_CyaB"/>
</dbReference>
<protein>
    <submittedName>
        <fullName evidence="2">Class IV adenylate cyclase</fullName>
    </submittedName>
</protein>
<dbReference type="AlphaFoldDB" id="A0A365H380"/>
<dbReference type="SMART" id="SM01118">
    <property type="entry name" value="CYTH"/>
    <property type="match status" value="1"/>
</dbReference>
<dbReference type="InterPro" id="IPR023577">
    <property type="entry name" value="CYTH_domain"/>
</dbReference>
<dbReference type="EMBL" id="QLYX01000009">
    <property type="protein sequence ID" value="RAY13476.1"/>
    <property type="molecule type" value="Genomic_DNA"/>
</dbReference>
<dbReference type="OrthoDB" id="3216512at2"/>
<name>A0A365H380_9ACTN</name>
<keyword evidence="3" id="KW-1185">Reference proteome</keyword>
<dbReference type="Pfam" id="PF01928">
    <property type="entry name" value="CYTH"/>
    <property type="match status" value="1"/>
</dbReference>
<dbReference type="Gene3D" id="2.40.320.10">
    <property type="entry name" value="Hypothetical Protein Pfu-838710-001"/>
    <property type="match status" value="1"/>
</dbReference>
<dbReference type="SUPFAM" id="SSF55154">
    <property type="entry name" value="CYTH-like phosphatases"/>
    <property type="match status" value="1"/>
</dbReference>
<dbReference type="PANTHER" id="PTHR21028">
    <property type="entry name" value="SI:CH211-156B7.4"/>
    <property type="match status" value="1"/>
</dbReference>
<dbReference type="NCBIfam" id="TIGR00318">
    <property type="entry name" value="cyaB"/>
    <property type="match status" value="1"/>
</dbReference>
<dbReference type="PANTHER" id="PTHR21028:SF2">
    <property type="entry name" value="CYTH DOMAIN-CONTAINING PROTEIN"/>
    <property type="match status" value="1"/>
</dbReference>
<organism evidence="2 3">
    <name type="scientific">Actinomadura craniellae</name>
    <dbReference type="NCBI Taxonomy" id="2231787"/>
    <lineage>
        <taxon>Bacteria</taxon>
        <taxon>Bacillati</taxon>
        <taxon>Actinomycetota</taxon>
        <taxon>Actinomycetes</taxon>
        <taxon>Streptosporangiales</taxon>
        <taxon>Thermomonosporaceae</taxon>
        <taxon>Actinomadura</taxon>
    </lineage>
</organism>
<feature type="domain" description="CYTH" evidence="1">
    <location>
        <begin position="4"/>
        <end position="178"/>
    </location>
</feature>
<evidence type="ECO:0000259" key="1">
    <source>
        <dbReference type="PROSITE" id="PS51707"/>
    </source>
</evidence>
<dbReference type="RefSeq" id="WP_111869600.1">
    <property type="nucleotide sequence ID" value="NZ_QLYX01000009.1"/>
</dbReference>
<reference evidence="2 3" key="1">
    <citation type="submission" date="2018-06" db="EMBL/GenBank/DDBJ databases">
        <title>Actinomadura craniellae sp. nov. isolated from marine sponge Craniella sp.</title>
        <authorList>
            <person name="Li L."/>
            <person name="Xu Q.H."/>
            <person name="Lin H.W."/>
            <person name="Lu Y.H."/>
        </authorList>
    </citation>
    <scope>NUCLEOTIDE SEQUENCE [LARGE SCALE GENOMIC DNA]</scope>
    <source>
        <strain evidence="2 3">LHW63021</strain>
    </source>
</reference>
<dbReference type="PROSITE" id="PS51707">
    <property type="entry name" value="CYTH"/>
    <property type="match status" value="1"/>
</dbReference>
<evidence type="ECO:0000313" key="3">
    <source>
        <dbReference type="Proteomes" id="UP000251891"/>
    </source>
</evidence>
<evidence type="ECO:0000313" key="2">
    <source>
        <dbReference type="EMBL" id="RAY13476.1"/>
    </source>
</evidence>